<keyword evidence="1" id="KW-0479">Metal-binding</keyword>
<evidence type="ECO:0000256" key="2">
    <source>
        <dbReference type="ARBA" id="ARBA00022842"/>
    </source>
</evidence>
<dbReference type="AlphaFoldDB" id="A0A516IJT6"/>
<name>A0A516IJT6_ORIMA</name>
<proteinExistence type="evidence at transcript level"/>
<dbReference type="GO" id="GO:0016114">
    <property type="term" value="P:terpenoid biosynthetic process"/>
    <property type="evidence" value="ECO:0007669"/>
    <property type="project" value="InterPro"/>
</dbReference>
<sequence>MSCARITNRRKLERDDSEAVERLKHIDNIQQLRIGYYLEDATNAVLRSPLCTGDEDPFTAVVARLIRLLLVLAASLHCDVAQSLYVSSHLRLVRFEASRFYGKPSHHHADLLELPILDHTQVQAQHQSELSELTEIIRWWKIEQGNSNLSVIDAISDTSGEMDDLILSTDEIRKWDHEEMAELHEYKKKCYKASYKNTKEVSNKVLRDTGMIVLLNLTSTSIDMIEGEAKWFNGGSAPKLEEYIENGVSTGGAYMAFMHIYYHIREGVTQQNSQHFTQKPNMKVFSAAPRILRLWDDLGTTKEKQERGDMATSEQSFRTETSSTQDEPSSRISDEIKKELNEELVYNKNMQLSIIKVTLNIAKATQVMSDTYPFFTQ</sequence>
<evidence type="ECO:0000313" key="5">
    <source>
        <dbReference type="EMBL" id="QDP17037.1"/>
    </source>
</evidence>
<evidence type="ECO:0000256" key="3">
    <source>
        <dbReference type="SAM" id="MobiDB-lite"/>
    </source>
</evidence>
<dbReference type="GO" id="GO:0000287">
    <property type="term" value="F:magnesium ion binding"/>
    <property type="evidence" value="ECO:0007669"/>
    <property type="project" value="InterPro"/>
</dbReference>
<feature type="domain" description="Terpene synthase metal-binding" evidence="4">
    <location>
        <begin position="149"/>
        <end position="338"/>
    </location>
</feature>
<evidence type="ECO:0000256" key="1">
    <source>
        <dbReference type="ARBA" id="ARBA00022723"/>
    </source>
</evidence>
<dbReference type="PANTHER" id="PTHR31225">
    <property type="entry name" value="OS04G0344100 PROTEIN-RELATED"/>
    <property type="match status" value="1"/>
</dbReference>
<keyword evidence="2" id="KW-0460">Magnesium</keyword>
<reference evidence="5" key="1">
    <citation type="submission" date="2019-06" db="EMBL/GenBank/DDBJ databases">
        <authorList>
            <person name="Cheraei S."/>
            <person name="Motalebiazar A."/>
            <person name="Zaare-Nahandi F."/>
        </authorList>
    </citation>
    <scope>NUCLEOTIDE SEQUENCE</scope>
</reference>
<dbReference type="InterPro" id="IPR008949">
    <property type="entry name" value="Isoprenoid_synthase_dom_sf"/>
</dbReference>
<accession>A0A516IJT6</accession>
<feature type="region of interest" description="Disordered" evidence="3">
    <location>
        <begin position="303"/>
        <end position="333"/>
    </location>
</feature>
<dbReference type="SUPFAM" id="SSF48576">
    <property type="entry name" value="Terpenoid synthases"/>
    <property type="match status" value="1"/>
</dbReference>
<dbReference type="InterPro" id="IPR005630">
    <property type="entry name" value="Terpene_synthase_metal-bd"/>
</dbReference>
<dbReference type="Pfam" id="PF03936">
    <property type="entry name" value="Terpene_synth_C"/>
    <property type="match status" value="1"/>
</dbReference>
<gene>
    <name evidence="5" type="primary">GES</name>
</gene>
<dbReference type="Gene3D" id="1.10.600.10">
    <property type="entry name" value="Farnesyl Diphosphate Synthase"/>
    <property type="match status" value="1"/>
</dbReference>
<evidence type="ECO:0000259" key="4">
    <source>
        <dbReference type="Pfam" id="PF03936"/>
    </source>
</evidence>
<protein>
    <submittedName>
        <fullName evidence="5">Geraniol synthase</fullName>
    </submittedName>
</protein>
<dbReference type="PANTHER" id="PTHR31225:SF137">
    <property type="entry name" value="TERPENE SYNTHASE 11-RELATED"/>
    <property type="match status" value="1"/>
</dbReference>
<feature type="compositionally biased region" description="Polar residues" evidence="3">
    <location>
        <begin position="312"/>
        <end position="327"/>
    </location>
</feature>
<dbReference type="EMBL" id="MN032488">
    <property type="protein sequence ID" value="QDP17037.1"/>
    <property type="molecule type" value="mRNA"/>
</dbReference>
<dbReference type="GO" id="GO:0010333">
    <property type="term" value="F:terpene synthase activity"/>
    <property type="evidence" value="ECO:0007669"/>
    <property type="project" value="InterPro"/>
</dbReference>
<organism evidence="5">
    <name type="scientific">Origanum majorana</name>
    <name type="common">Sweet marjoram</name>
    <name type="synonym">Majorana hortensis</name>
    <dbReference type="NCBI Taxonomy" id="268884"/>
    <lineage>
        <taxon>Eukaryota</taxon>
        <taxon>Viridiplantae</taxon>
        <taxon>Streptophyta</taxon>
        <taxon>Embryophyta</taxon>
        <taxon>Tracheophyta</taxon>
        <taxon>Spermatophyta</taxon>
        <taxon>Magnoliopsida</taxon>
        <taxon>eudicotyledons</taxon>
        <taxon>Gunneridae</taxon>
        <taxon>Pentapetalae</taxon>
        <taxon>asterids</taxon>
        <taxon>lamiids</taxon>
        <taxon>Lamiales</taxon>
        <taxon>Lamiaceae</taxon>
        <taxon>Nepetoideae</taxon>
        <taxon>Mentheae</taxon>
        <taxon>Origanum</taxon>
    </lineage>
</organism>
<dbReference type="InterPro" id="IPR050148">
    <property type="entry name" value="Terpene_synthase-like"/>
</dbReference>